<protein>
    <submittedName>
        <fullName evidence="1">Uncharacterized protein</fullName>
    </submittedName>
</protein>
<dbReference type="EMBL" id="DF973370">
    <property type="protein sequence ID" value="GAU28220.1"/>
    <property type="molecule type" value="Genomic_DNA"/>
</dbReference>
<evidence type="ECO:0000313" key="2">
    <source>
        <dbReference type="Proteomes" id="UP000242715"/>
    </source>
</evidence>
<sequence>MDMLRCQVVEAMGSARVLLYKFVEEGIFSFKSYEIKLLYHHIVTSRNGLLPKHTYNLATQFTEMYK</sequence>
<keyword evidence="2" id="KW-1185">Reference proteome</keyword>
<dbReference type="Proteomes" id="UP000242715">
    <property type="component" value="Unassembled WGS sequence"/>
</dbReference>
<proteinExistence type="predicted"/>
<reference evidence="2" key="1">
    <citation type="journal article" date="2017" name="Front. Plant Sci.">
        <title>Climate Clever Clovers: New Paradigm to Reduce the Environmental Footprint of Ruminants by Breeding Low Methanogenic Forages Utilizing Haplotype Variation.</title>
        <authorList>
            <person name="Kaur P."/>
            <person name="Appels R."/>
            <person name="Bayer P.E."/>
            <person name="Keeble-Gagnere G."/>
            <person name="Wang J."/>
            <person name="Hirakawa H."/>
            <person name="Shirasawa K."/>
            <person name="Vercoe P."/>
            <person name="Stefanova K."/>
            <person name="Durmic Z."/>
            <person name="Nichols P."/>
            <person name="Revell C."/>
            <person name="Isobe S.N."/>
            <person name="Edwards D."/>
            <person name="Erskine W."/>
        </authorList>
    </citation>
    <scope>NUCLEOTIDE SEQUENCE [LARGE SCALE GENOMIC DNA]</scope>
    <source>
        <strain evidence="2">cv. Daliak</strain>
    </source>
</reference>
<organism evidence="1 2">
    <name type="scientific">Trifolium subterraneum</name>
    <name type="common">Subterranean clover</name>
    <dbReference type="NCBI Taxonomy" id="3900"/>
    <lineage>
        <taxon>Eukaryota</taxon>
        <taxon>Viridiplantae</taxon>
        <taxon>Streptophyta</taxon>
        <taxon>Embryophyta</taxon>
        <taxon>Tracheophyta</taxon>
        <taxon>Spermatophyta</taxon>
        <taxon>Magnoliopsida</taxon>
        <taxon>eudicotyledons</taxon>
        <taxon>Gunneridae</taxon>
        <taxon>Pentapetalae</taxon>
        <taxon>rosids</taxon>
        <taxon>fabids</taxon>
        <taxon>Fabales</taxon>
        <taxon>Fabaceae</taxon>
        <taxon>Papilionoideae</taxon>
        <taxon>50 kb inversion clade</taxon>
        <taxon>NPAAA clade</taxon>
        <taxon>Hologalegina</taxon>
        <taxon>IRL clade</taxon>
        <taxon>Trifolieae</taxon>
        <taxon>Trifolium</taxon>
    </lineage>
</organism>
<accession>A0A2Z6MWZ0</accession>
<evidence type="ECO:0000313" key="1">
    <source>
        <dbReference type="EMBL" id="GAU28220.1"/>
    </source>
</evidence>
<dbReference type="AlphaFoldDB" id="A0A2Z6MWZ0"/>
<gene>
    <name evidence="1" type="ORF">TSUD_118270</name>
</gene>
<name>A0A2Z6MWZ0_TRISU</name>